<accession>A0A8T2UV30</accession>
<evidence type="ECO:0000256" key="1">
    <source>
        <dbReference type="SAM" id="MobiDB-lite"/>
    </source>
</evidence>
<gene>
    <name evidence="2" type="ORF">KP509_04G019900</name>
</gene>
<feature type="compositionally biased region" description="Basic and acidic residues" evidence="1">
    <location>
        <begin position="25"/>
        <end position="37"/>
    </location>
</feature>
<dbReference type="OrthoDB" id="10538964at2759"/>
<name>A0A8T2UV30_CERRI</name>
<organism evidence="2 3">
    <name type="scientific">Ceratopteris richardii</name>
    <name type="common">Triangle waterfern</name>
    <dbReference type="NCBI Taxonomy" id="49495"/>
    <lineage>
        <taxon>Eukaryota</taxon>
        <taxon>Viridiplantae</taxon>
        <taxon>Streptophyta</taxon>
        <taxon>Embryophyta</taxon>
        <taxon>Tracheophyta</taxon>
        <taxon>Polypodiopsida</taxon>
        <taxon>Polypodiidae</taxon>
        <taxon>Polypodiales</taxon>
        <taxon>Pteridineae</taxon>
        <taxon>Pteridaceae</taxon>
        <taxon>Parkerioideae</taxon>
        <taxon>Ceratopteris</taxon>
    </lineage>
</organism>
<reference evidence="2" key="1">
    <citation type="submission" date="2021-08" db="EMBL/GenBank/DDBJ databases">
        <title>WGS assembly of Ceratopteris richardii.</title>
        <authorList>
            <person name="Marchant D.B."/>
            <person name="Chen G."/>
            <person name="Jenkins J."/>
            <person name="Shu S."/>
            <person name="Leebens-Mack J."/>
            <person name="Grimwood J."/>
            <person name="Schmutz J."/>
            <person name="Soltis P."/>
            <person name="Soltis D."/>
            <person name="Chen Z.-H."/>
        </authorList>
    </citation>
    <scope>NUCLEOTIDE SEQUENCE</scope>
    <source>
        <strain evidence="2">Whitten #5841</strain>
        <tissue evidence="2">Leaf</tissue>
    </source>
</reference>
<proteinExistence type="predicted"/>
<sequence length="111" mass="12702">MTWRLRSRVPCDQRRITHTIGLKTRSSEKRGVAEDQPSKAATTHVKVRKEEAPKANSGRLCSKMMLVKDYACPWWSPDPSTGIWSPGYSSPPHSSINYLNTRLWIRSEEAF</sequence>
<keyword evidence="3" id="KW-1185">Reference proteome</keyword>
<dbReference type="AlphaFoldDB" id="A0A8T2UV30"/>
<dbReference type="EMBL" id="CM035409">
    <property type="protein sequence ID" value="KAH7438550.1"/>
    <property type="molecule type" value="Genomic_DNA"/>
</dbReference>
<dbReference type="Proteomes" id="UP000825935">
    <property type="component" value="Chromosome 4"/>
</dbReference>
<feature type="region of interest" description="Disordered" evidence="1">
    <location>
        <begin position="25"/>
        <end position="54"/>
    </location>
</feature>
<evidence type="ECO:0000313" key="3">
    <source>
        <dbReference type="Proteomes" id="UP000825935"/>
    </source>
</evidence>
<protein>
    <submittedName>
        <fullName evidence="2">Uncharacterized protein</fullName>
    </submittedName>
</protein>
<comment type="caution">
    <text evidence="2">The sequence shown here is derived from an EMBL/GenBank/DDBJ whole genome shotgun (WGS) entry which is preliminary data.</text>
</comment>
<evidence type="ECO:0000313" key="2">
    <source>
        <dbReference type="EMBL" id="KAH7438550.1"/>
    </source>
</evidence>